<dbReference type="CDD" id="cd02440">
    <property type="entry name" value="AdoMet_MTases"/>
    <property type="match status" value="1"/>
</dbReference>
<sequence length="342" mass="36803">MLSLRGMWNFLKSGQIGLVRRLERTSAELYRVCFLARAGELGLLQKLGTDGAALGETGLALGIGADRYPALEALLDLGVTLKELDLKNGRYRLKGFLAKALAKDANDSWRAMASEISGLHVACVAVAPGGESDARRLAEMTAAFSSVIARSSRTLEPVLTAVTRKLVPANGPFRLLEVGCGSGVYVREALRRNPEATVVAVERVPEVAENAAASIRQEGFAARCRMVNDDVRELSFGREFDLITLHNNIYYFLEDERPELLSRLRSWLKPGGRLAVTTVCRGGGGPVSRVLMLWSTVTADAGSLPSPDGFANVLTQAGFSGARTQSLFPGEAYTLFTGENPA</sequence>
<comment type="caution">
    <text evidence="3">The sequence shown here is derived from an EMBL/GenBank/DDBJ whole genome shotgun (WGS) entry which is preliminary data.</text>
</comment>
<keyword evidence="1 3" id="KW-0808">Transferase</keyword>
<dbReference type="InterPro" id="IPR029063">
    <property type="entry name" value="SAM-dependent_MTases_sf"/>
</dbReference>
<dbReference type="Gene3D" id="3.40.50.150">
    <property type="entry name" value="Vaccinia Virus protein VP39"/>
    <property type="match status" value="1"/>
</dbReference>
<evidence type="ECO:0000259" key="2">
    <source>
        <dbReference type="Pfam" id="PF13649"/>
    </source>
</evidence>
<keyword evidence="3" id="KW-0489">Methyltransferase</keyword>
<protein>
    <submittedName>
        <fullName evidence="3">Class I SAM-dependent methyltransferase</fullName>
    </submittedName>
</protein>
<keyword evidence="4" id="KW-1185">Reference proteome</keyword>
<dbReference type="GO" id="GO:0032259">
    <property type="term" value="P:methylation"/>
    <property type="evidence" value="ECO:0007669"/>
    <property type="project" value="UniProtKB-KW"/>
</dbReference>
<reference evidence="3 4" key="1">
    <citation type="submission" date="2020-02" db="EMBL/GenBank/DDBJ databases">
        <title>Comparative genomics of sulfur disproportionating microorganisms.</title>
        <authorList>
            <person name="Ward L.M."/>
            <person name="Bertran E."/>
            <person name="Johnston D.T."/>
        </authorList>
    </citation>
    <scope>NUCLEOTIDE SEQUENCE [LARGE SCALE GENOMIC DNA]</scope>
    <source>
        <strain evidence="3 4">DSM 3696</strain>
    </source>
</reference>
<dbReference type="GO" id="GO:0008168">
    <property type="term" value="F:methyltransferase activity"/>
    <property type="evidence" value="ECO:0007669"/>
    <property type="project" value="UniProtKB-KW"/>
</dbReference>
<evidence type="ECO:0000313" key="4">
    <source>
        <dbReference type="Proteomes" id="UP000469724"/>
    </source>
</evidence>
<dbReference type="Proteomes" id="UP000469724">
    <property type="component" value="Unassembled WGS sequence"/>
</dbReference>
<dbReference type="RefSeq" id="WP_163303202.1">
    <property type="nucleotide sequence ID" value="NZ_JAAGRQ010000080.1"/>
</dbReference>
<dbReference type="SUPFAM" id="SSF53335">
    <property type="entry name" value="S-adenosyl-L-methionine-dependent methyltransferases"/>
    <property type="match status" value="1"/>
</dbReference>
<evidence type="ECO:0000256" key="1">
    <source>
        <dbReference type="ARBA" id="ARBA00022679"/>
    </source>
</evidence>
<evidence type="ECO:0000313" key="3">
    <source>
        <dbReference type="EMBL" id="NDY58124.1"/>
    </source>
</evidence>
<accession>A0A7K3NPL0</accession>
<feature type="domain" description="Methyltransferase" evidence="2">
    <location>
        <begin position="176"/>
        <end position="272"/>
    </location>
</feature>
<dbReference type="InterPro" id="IPR041698">
    <property type="entry name" value="Methyltransf_25"/>
</dbReference>
<name>A0A7K3NPL0_9BACT</name>
<dbReference type="EMBL" id="JAAGRQ010000080">
    <property type="protein sequence ID" value="NDY58124.1"/>
    <property type="molecule type" value="Genomic_DNA"/>
</dbReference>
<organism evidence="3 4">
    <name type="scientific">Desulfolutivibrio sulfodismutans</name>
    <dbReference type="NCBI Taxonomy" id="63561"/>
    <lineage>
        <taxon>Bacteria</taxon>
        <taxon>Pseudomonadati</taxon>
        <taxon>Thermodesulfobacteriota</taxon>
        <taxon>Desulfovibrionia</taxon>
        <taxon>Desulfovibrionales</taxon>
        <taxon>Desulfovibrionaceae</taxon>
        <taxon>Desulfolutivibrio</taxon>
    </lineage>
</organism>
<dbReference type="PANTHER" id="PTHR43861">
    <property type="entry name" value="TRANS-ACONITATE 2-METHYLTRANSFERASE-RELATED"/>
    <property type="match status" value="1"/>
</dbReference>
<gene>
    <name evidence="3" type="ORF">G3N56_15420</name>
</gene>
<dbReference type="AlphaFoldDB" id="A0A7K3NPL0"/>
<proteinExistence type="predicted"/>
<dbReference type="Pfam" id="PF13649">
    <property type="entry name" value="Methyltransf_25"/>
    <property type="match status" value="1"/>
</dbReference>